<dbReference type="PANTHER" id="PTHR28547:SF1">
    <property type="entry name" value="PROTEIN MMS22-LIKE"/>
    <property type="match status" value="1"/>
</dbReference>
<dbReference type="Proteomes" id="UP000001593">
    <property type="component" value="Unassembled WGS sequence"/>
</dbReference>
<protein>
    <recommendedName>
        <fullName evidence="1">MMS22-like C-terminal domain-containing protein</fullName>
    </recommendedName>
</protein>
<dbReference type="PANTHER" id="PTHR28547">
    <property type="entry name" value="PROTEIN MMS22-LIKE"/>
    <property type="match status" value="1"/>
</dbReference>
<evidence type="ECO:0000313" key="3">
    <source>
        <dbReference type="Proteomes" id="UP000001593"/>
    </source>
</evidence>
<reference evidence="2 3" key="1">
    <citation type="journal article" date="2007" name="Science">
        <title>Sea anemone genome reveals ancestral eumetazoan gene repertoire and genomic organization.</title>
        <authorList>
            <person name="Putnam N.H."/>
            <person name="Srivastava M."/>
            <person name="Hellsten U."/>
            <person name="Dirks B."/>
            <person name="Chapman J."/>
            <person name="Salamov A."/>
            <person name="Terry A."/>
            <person name="Shapiro H."/>
            <person name="Lindquist E."/>
            <person name="Kapitonov V.V."/>
            <person name="Jurka J."/>
            <person name="Genikhovich G."/>
            <person name="Grigoriev I.V."/>
            <person name="Lucas S.M."/>
            <person name="Steele R.E."/>
            <person name="Finnerty J.R."/>
            <person name="Technau U."/>
            <person name="Martindale M.Q."/>
            <person name="Rokhsar D.S."/>
        </authorList>
    </citation>
    <scope>NUCLEOTIDE SEQUENCE [LARGE SCALE GENOMIC DNA]</scope>
    <source>
        <strain evidence="3">CH2 X CH6</strain>
    </source>
</reference>
<name>A7SC33_NEMVE</name>
<dbReference type="GO" id="GO:0031297">
    <property type="term" value="P:replication fork processing"/>
    <property type="evidence" value="ECO:0007669"/>
    <property type="project" value="InterPro"/>
</dbReference>
<feature type="domain" description="MMS22-like C-terminal" evidence="1">
    <location>
        <begin position="154"/>
        <end position="449"/>
    </location>
</feature>
<dbReference type="InterPro" id="IPR029424">
    <property type="entry name" value="MMS22L_C"/>
</dbReference>
<keyword evidence="3" id="KW-1185">Reference proteome</keyword>
<dbReference type="InterPro" id="IPR042320">
    <property type="entry name" value="MMS22-like"/>
</dbReference>
<evidence type="ECO:0000259" key="1">
    <source>
        <dbReference type="Pfam" id="PF14911"/>
    </source>
</evidence>
<accession>A7SC33</accession>
<dbReference type="AlphaFoldDB" id="A7SC33"/>
<dbReference type="GO" id="GO:0000724">
    <property type="term" value="P:double-strand break repair via homologous recombination"/>
    <property type="evidence" value="ECO:0007669"/>
    <property type="project" value="InterPro"/>
</dbReference>
<evidence type="ECO:0000313" key="2">
    <source>
        <dbReference type="EMBL" id="EDO38737.1"/>
    </source>
</evidence>
<sequence length="458" mass="52699">MSQLIGNQPEFATSTNSEKSLKIFIASLGMHHGRLTRFEENIQFRKRVQSYLGDLTKYMDPFVNNAGPQDSLRFTQVRYKGHRVRYMDPFGTMPGHKIHSGEVQGPQDKIHGAICEQCRASRFTQVRYKGQRIRYMEPFVNNAGPQRLYMSAERLSYFVSGYLVMHCYKVIYSKTQPHCLLPRLLDLLILPLTGKKSMHPSVVQCAKAHLHLFLQGLRSLDFKRDDFIKRKIRNIFDKYFQAVCQKWQSDLACGTAVGTEKLKNPFLVVMKDSFGESPTQEASDYREFVVELIRDVYLNLPQPHTTLTPTLYFLDQLFRRTQSLRQTARDSMYLLAPVLSCLMACNVCSSGNEPPNIRRHASDLIRMMIESCKLVPVTPDYDSRETLIPPLRSFVYNQVKEFKGLVFKTFESVAVLDPDLVASLIPDMQQAITQCEQNRGVGTDSQLRSYILFCEVIR</sequence>
<dbReference type="STRING" id="45351.A7SC33"/>
<proteinExistence type="predicted"/>
<dbReference type="Pfam" id="PF14911">
    <property type="entry name" value="MMS22L_C"/>
    <property type="match status" value="1"/>
</dbReference>
<dbReference type="EMBL" id="DS469620">
    <property type="protein sequence ID" value="EDO38737.1"/>
    <property type="molecule type" value="Genomic_DNA"/>
</dbReference>
<organism evidence="2 3">
    <name type="scientific">Nematostella vectensis</name>
    <name type="common">Starlet sea anemone</name>
    <dbReference type="NCBI Taxonomy" id="45351"/>
    <lineage>
        <taxon>Eukaryota</taxon>
        <taxon>Metazoa</taxon>
        <taxon>Cnidaria</taxon>
        <taxon>Anthozoa</taxon>
        <taxon>Hexacorallia</taxon>
        <taxon>Actiniaria</taxon>
        <taxon>Edwardsiidae</taxon>
        <taxon>Nematostella</taxon>
    </lineage>
</organism>
<dbReference type="InParanoid" id="A7SC33"/>
<dbReference type="PhylomeDB" id="A7SC33"/>
<dbReference type="SUPFAM" id="SSF48371">
    <property type="entry name" value="ARM repeat"/>
    <property type="match status" value="1"/>
</dbReference>
<gene>
    <name evidence="2" type="ORF">NEMVEDRAFT_v1g209979</name>
</gene>
<dbReference type="InterPro" id="IPR016024">
    <property type="entry name" value="ARM-type_fold"/>
</dbReference>
<dbReference type="HOGENOM" id="CLU_597592_0_0_1"/>